<keyword evidence="1" id="KW-0812">Transmembrane</keyword>
<dbReference type="Proteomes" id="UP001152876">
    <property type="component" value="Unassembled WGS sequence"/>
</dbReference>
<dbReference type="EMBL" id="AOGK01000004">
    <property type="protein sequence ID" value="MDG5974759.1"/>
    <property type="molecule type" value="Genomic_DNA"/>
</dbReference>
<keyword evidence="1" id="KW-1133">Transmembrane helix</keyword>
<proteinExistence type="predicted"/>
<comment type="caution">
    <text evidence="2">The sequence shown here is derived from an EMBL/GenBank/DDBJ whole genome shotgun (WGS) entry which is preliminary data.</text>
</comment>
<feature type="transmembrane region" description="Helical" evidence="1">
    <location>
        <begin position="40"/>
        <end position="61"/>
    </location>
</feature>
<evidence type="ECO:0000313" key="2">
    <source>
        <dbReference type="EMBL" id="MDG5974759.1"/>
    </source>
</evidence>
<gene>
    <name evidence="2" type="ORF">H010_05810</name>
</gene>
<sequence length="251" mass="27830">MPSHVIQRQATPAELEFLANLLRSSATTARRWKEGIENALVLWATSLLCVVVIWLAAAWVVRKVVNVECGLSSPAGVWMVAVAIPLCGIFAAVSSVRWVRGWKDYRPLLRADLEEALVQEEHYVFTEAKRFQEPEHGGLIYFLRTPEDQVFALFDHESQDLGVHEQDPLTSRFRPMSALVMVRALKTGFVVGKSFAGAPLEAGDPVTLDVDPQHWPESECYCDIPWAALESRLGPAAAETRTSKSAPYDGA</sequence>
<evidence type="ECO:0000313" key="3">
    <source>
        <dbReference type="Proteomes" id="UP001152876"/>
    </source>
</evidence>
<dbReference type="AlphaFoldDB" id="A0A9X4NQK3"/>
<feature type="transmembrane region" description="Helical" evidence="1">
    <location>
        <begin position="76"/>
        <end position="99"/>
    </location>
</feature>
<name>A0A9X4NQK3_9BURK</name>
<reference evidence="2" key="1">
    <citation type="submission" date="2013-01" db="EMBL/GenBank/DDBJ databases">
        <title>Genome draft of Hydrogenophaga taeniospiralis 2K1.</title>
        <authorList>
            <person name="Gomila M."/>
            <person name="Lalucat J."/>
        </authorList>
    </citation>
    <scope>NUCLEOTIDE SEQUENCE</scope>
    <source>
        <strain evidence="2">CCUG 15921</strain>
    </source>
</reference>
<organism evidence="2 3">
    <name type="scientific">Hydrogenophaga taeniospiralis CCUG 15921</name>
    <dbReference type="NCBI Taxonomy" id="1281780"/>
    <lineage>
        <taxon>Bacteria</taxon>
        <taxon>Pseudomonadati</taxon>
        <taxon>Pseudomonadota</taxon>
        <taxon>Betaproteobacteria</taxon>
        <taxon>Burkholderiales</taxon>
        <taxon>Comamonadaceae</taxon>
        <taxon>Hydrogenophaga</taxon>
    </lineage>
</organism>
<protein>
    <submittedName>
        <fullName evidence="2">Uncharacterized protein</fullName>
    </submittedName>
</protein>
<keyword evidence="3" id="KW-1185">Reference proteome</keyword>
<accession>A0A9X4NQK3</accession>
<dbReference type="OrthoDB" id="6215189at2"/>
<dbReference type="RefSeq" id="WP_068173882.1">
    <property type="nucleotide sequence ID" value="NZ_AOGK01000004.1"/>
</dbReference>
<evidence type="ECO:0000256" key="1">
    <source>
        <dbReference type="SAM" id="Phobius"/>
    </source>
</evidence>
<keyword evidence="1" id="KW-0472">Membrane</keyword>